<dbReference type="InterPro" id="IPR043504">
    <property type="entry name" value="Peptidase_S1_PA_chymotrypsin"/>
</dbReference>
<dbReference type="SUPFAM" id="SSF50494">
    <property type="entry name" value="Trypsin-like serine proteases"/>
    <property type="match status" value="2"/>
</dbReference>
<dbReference type="InterPro" id="IPR038565">
    <property type="entry name" value="CLIP_sf"/>
</dbReference>
<proteinExistence type="inferred from homology"/>
<accession>A0A336MKZ7</accession>
<evidence type="ECO:0000256" key="4">
    <source>
        <dbReference type="ARBA" id="ARBA00022801"/>
    </source>
</evidence>
<feature type="domain" description="Clip" evidence="13">
    <location>
        <begin position="27"/>
        <end position="81"/>
    </location>
</feature>
<dbReference type="SMART" id="SM00680">
    <property type="entry name" value="CLIP"/>
    <property type="match status" value="2"/>
</dbReference>
<evidence type="ECO:0000256" key="3">
    <source>
        <dbReference type="ARBA" id="ARBA00022729"/>
    </source>
</evidence>
<dbReference type="GO" id="GO:0006508">
    <property type="term" value="P:proteolysis"/>
    <property type="evidence" value="ECO:0007669"/>
    <property type="project" value="UniProtKB-KW"/>
</dbReference>
<keyword evidence="7" id="KW-0865">Zymogen</keyword>
<keyword evidence="4" id="KW-0378">Hydrolase</keyword>
<evidence type="ECO:0000256" key="11">
    <source>
        <dbReference type="SAM" id="SignalP"/>
    </source>
</evidence>
<dbReference type="InterPro" id="IPR009003">
    <property type="entry name" value="Peptidase_S1_PA"/>
</dbReference>
<evidence type="ECO:0000259" key="13">
    <source>
        <dbReference type="PROSITE" id="PS51888"/>
    </source>
</evidence>
<dbReference type="Pfam" id="PF00089">
    <property type="entry name" value="Trypsin"/>
    <property type="match status" value="2"/>
</dbReference>
<dbReference type="EMBL" id="UFQS01001590">
    <property type="protein sequence ID" value="SSX11515.1"/>
    <property type="molecule type" value="Genomic_DNA"/>
</dbReference>
<feature type="domain" description="Peptidase S1" evidence="12">
    <location>
        <begin position="51"/>
        <end position="211"/>
    </location>
</feature>
<keyword evidence="9" id="KW-0325">Glycoprotein</keyword>
<evidence type="ECO:0000256" key="8">
    <source>
        <dbReference type="ARBA" id="ARBA00023157"/>
    </source>
</evidence>
<keyword evidence="1" id="KW-0645">Protease</keyword>
<evidence type="ECO:0000256" key="6">
    <source>
        <dbReference type="ARBA" id="ARBA00022837"/>
    </source>
</evidence>
<evidence type="ECO:0000256" key="2">
    <source>
        <dbReference type="ARBA" id="ARBA00022723"/>
    </source>
</evidence>
<keyword evidence="8" id="KW-1015">Disulfide bond</keyword>
<dbReference type="VEuPathDB" id="VectorBase:CSON003277"/>
<evidence type="ECO:0000259" key="12">
    <source>
        <dbReference type="PROSITE" id="PS50240"/>
    </source>
</evidence>
<evidence type="ECO:0000256" key="5">
    <source>
        <dbReference type="ARBA" id="ARBA00022825"/>
    </source>
</evidence>
<gene>
    <name evidence="15" type="primary">CSON003277</name>
</gene>
<dbReference type="InterPro" id="IPR001254">
    <property type="entry name" value="Trypsin_dom"/>
</dbReference>
<comment type="similarity">
    <text evidence="10">Belongs to the peptidase S1 family. CLIP subfamily.</text>
</comment>
<dbReference type="PROSITE" id="PS51888">
    <property type="entry name" value="CLIP"/>
    <property type="match status" value="2"/>
</dbReference>
<feature type="domain" description="Peptidase S1" evidence="12">
    <location>
        <begin position="282"/>
        <end position="493"/>
    </location>
</feature>
<name>A0A336MKZ7_CULSO</name>
<evidence type="ECO:0000313" key="14">
    <source>
        <dbReference type="EMBL" id="SSX11515.1"/>
    </source>
</evidence>
<keyword evidence="3 11" id="KW-0732">Signal</keyword>
<evidence type="ECO:0000256" key="9">
    <source>
        <dbReference type="ARBA" id="ARBA00023180"/>
    </source>
</evidence>
<feature type="signal peptide" evidence="11">
    <location>
        <begin position="1"/>
        <end position="21"/>
    </location>
</feature>
<dbReference type="InterPro" id="IPR033116">
    <property type="entry name" value="TRYPSIN_SER"/>
</dbReference>
<dbReference type="PANTHER" id="PTHR24256">
    <property type="entry name" value="TRYPTASE-RELATED"/>
    <property type="match status" value="1"/>
</dbReference>
<evidence type="ECO:0000256" key="10">
    <source>
        <dbReference type="ARBA" id="ARBA00024195"/>
    </source>
</evidence>
<dbReference type="PROSITE" id="PS00135">
    <property type="entry name" value="TRYPSIN_SER"/>
    <property type="match status" value="1"/>
</dbReference>
<dbReference type="FunFam" id="2.40.10.10:FF:000078">
    <property type="entry name" value="Serine protease H137"/>
    <property type="match status" value="1"/>
</dbReference>
<keyword evidence="5" id="KW-0720">Serine protease</keyword>
<dbReference type="SMART" id="SM00020">
    <property type="entry name" value="Tryp_SPc"/>
    <property type="match status" value="1"/>
</dbReference>
<dbReference type="GO" id="GO:0004252">
    <property type="term" value="F:serine-type endopeptidase activity"/>
    <property type="evidence" value="ECO:0007669"/>
    <property type="project" value="InterPro"/>
</dbReference>
<dbReference type="InterPro" id="IPR051487">
    <property type="entry name" value="Ser/Thr_Proteases_Immune/Dev"/>
</dbReference>
<dbReference type="GO" id="GO:0046872">
    <property type="term" value="F:metal ion binding"/>
    <property type="evidence" value="ECO:0007669"/>
    <property type="project" value="UniProtKB-KW"/>
</dbReference>
<dbReference type="EMBL" id="UFQT01001590">
    <property type="protein sequence ID" value="SSX31082.1"/>
    <property type="molecule type" value="Genomic_DNA"/>
</dbReference>
<protein>
    <submittedName>
        <fullName evidence="15">CSON003277 protein</fullName>
    </submittedName>
</protein>
<keyword evidence="2" id="KW-0479">Metal-binding</keyword>
<organism evidence="15">
    <name type="scientific">Culicoides sonorensis</name>
    <name type="common">Biting midge</name>
    <dbReference type="NCBI Taxonomy" id="179676"/>
    <lineage>
        <taxon>Eukaryota</taxon>
        <taxon>Metazoa</taxon>
        <taxon>Ecdysozoa</taxon>
        <taxon>Arthropoda</taxon>
        <taxon>Hexapoda</taxon>
        <taxon>Insecta</taxon>
        <taxon>Pterygota</taxon>
        <taxon>Neoptera</taxon>
        <taxon>Endopterygota</taxon>
        <taxon>Diptera</taxon>
        <taxon>Nematocera</taxon>
        <taxon>Chironomoidea</taxon>
        <taxon>Ceratopogonidae</taxon>
        <taxon>Ceratopogoninae</taxon>
        <taxon>Culicoides</taxon>
        <taxon>Monoculicoides</taxon>
    </lineage>
</organism>
<sequence>MNNYQFLFLLTFSSKFIFNTAQFTGSSCYTYLQESGQCVNIRKCRTIWKIIIEAPRPLPDRITEYIRNSQCGNPQDQSICCRPQDIEGNERPIVTKRPLSNTNQENRDLSSITMHRNLNMLDMENCGHDSLSRLSKRVQITESHFCAGGEGNNVDTCSGDSGGPIQVLSNANNDVRMVQYGIVSFGPSACGSSGLYPGVYTDVSSESESKYSCNMILILKKSQIFFIILLVSRINIVKSLNESCFTYFGEPGQCVKIQKCIKIWKVIIESPKPLPTRLVEYIRNSQCGIHQEKNICCRLNDIEVDPEPDRLNDLHKSPNQDVIVTSLLNHPNLNFLELTKCGKGSHNQADISDVAVKPICLPFTGKLFKNTPQKYIVTGWGNTEKGSKSNKLLKAFVTFHPKDSCQKKLGTLSKRLQLTEAHFCAGGEGNNVDTCSGDSGGPIQALSDFEGDIRMVLYGIVSFGPNTCGYGGTYPGVYTDLRYFLKWILDNISN</sequence>
<dbReference type="Gene3D" id="3.30.1640.30">
    <property type="match status" value="2"/>
</dbReference>
<dbReference type="PROSITE" id="PS50240">
    <property type="entry name" value="TRYPSIN_DOM"/>
    <property type="match status" value="2"/>
</dbReference>
<evidence type="ECO:0000256" key="7">
    <source>
        <dbReference type="ARBA" id="ARBA00023145"/>
    </source>
</evidence>
<dbReference type="AlphaFoldDB" id="A0A336MKZ7"/>
<reference evidence="14" key="1">
    <citation type="submission" date="2018-04" db="EMBL/GenBank/DDBJ databases">
        <authorList>
            <person name="Go L.Y."/>
            <person name="Mitchell J.A."/>
        </authorList>
    </citation>
    <scope>NUCLEOTIDE SEQUENCE</scope>
    <source>
        <tissue evidence="14">Whole organism</tissue>
    </source>
</reference>
<dbReference type="Gene3D" id="2.40.10.10">
    <property type="entry name" value="Trypsin-like serine proteases"/>
    <property type="match status" value="3"/>
</dbReference>
<dbReference type="InterPro" id="IPR022700">
    <property type="entry name" value="CLIP"/>
</dbReference>
<evidence type="ECO:0000256" key="1">
    <source>
        <dbReference type="ARBA" id="ARBA00022670"/>
    </source>
</evidence>
<evidence type="ECO:0000313" key="15">
    <source>
        <dbReference type="EMBL" id="SSX31082.1"/>
    </source>
</evidence>
<dbReference type="Pfam" id="PF12032">
    <property type="entry name" value="CLIP"/>
    <property type="match status" value="2"/>
</dbReference>
<keyword evidence="6" id="KW-0106">Calcium</keyword>
<feature type="domain" description="Clip" evidence="13">
    <location>
        <begin position="243"/>
        <end position="297"/>
    </location>
</feature>
<feature type="chain" id="PRO_5036062359" evidence="11">
    <location>
        <begin position="22"/>
        <end position="494"/>
    </location>
</feature>
<reference evidence="15" key="2">
    <citation type="submission" date="2018-07" db="EMBL/GenBank/DDBJ databases">
        <authorList>
            <person name="Quirk P.G."/>
            <person name="Krulwich T.A."/>
        </authorList>
    </citation>
    <scope>NUCLEOTIDE SEQUENCE</scope>
</reference>